<dbReference type="Proteomes" id="UP000030762">
    <property type="component" value="Unassembled WGS sequence"/>
</dbReference>
<dbReference type="EMBL" id="JH767135">
    <property type="protein sequence ID" value="EQC41017.1"/>
    <property type="molecule type" value="Genomic_DNA"/>
</dbReference>
<organism evidence="7 8">
    <name type="scientific">Saprolegnia diclina (strain VS20)</name>
    <dbReference type="NCBI Taxonomy" id="1156394"/>
    <lineage>
        <taxon>Eukaryota</taxon>
        <taxon>Sar</taxon>
        <taxon>Stramenopiles</taxon>
        <taxon>Oomycota</taxon>
        <taxon>Saprolegniomycetes</taxon>
        <taxon>Saprolegniales</taxon>
        <taxon>Saprolegniaceae</taxon>
        <taxon>Saprolegnia</taxon>
    </lineage>
</organism>
<comment type="similarity">
    <text evidence="2">Belongs to the unc-93 family.</text>
</comment>
<dbReference type="InterPro" id="IPR036259">
    <property type="entry name" value="MFS_trans_sf"/>
</dbReference>
<evidence type="ECO:0000256" key="3">
    <source>
        <dbReference type="ARBA" id="ARBA00022692"/>
    </source>
</evidence>
<dbReference type="InterPro" id="IPR010291">
    <property type="entry name" value="Ion_channel_UNC-93"/>
</dbReference>
<proteinExistence type="inferred from homology"/>
<evidence type="ECO:0000313" key="7">
    <source>
        <dbReference type="EMBL" id="EQC41017.1"/>
    </source>
</evidence>
<keyword evidence="8" id="KW-1185">Reference proteome</keyword>
<protein>
    <recommendedName>
        <fullName evidence="9">Major facilitator superfamily (MFS) profile domain-containing protein</fullName>
    </recommendedName>
</protein>
<dbReference type="OMA" id="KTRRHAG"/>
<dbReference type="Gene3D" id="1.20.1250.20">
    <property type="entry name" value="MFS general substrate transporter like domains"/>
    <property type="match status" value="2"/>
</dbReference>
<dbReference type="GO" id="GO:0016020">
    <property type="term" value="C:membrane"/>
    <property type="evidence" value="ECO:0007669"/>
    <property type="project" value="UniProtKB-SubCell"/>
</dbReference>
<comment type="subcellular location">
    <subcellularLocation>
        <location evidence="1">Membrane</location>
        <topology evidence="1">Multi-pass membrane protein</topology>
    </subcellularLocation>
</comment>
<evidence type="ECO:0000256" key="1">
    <source>
        <dbReference type="ARBA" id="ARBA00004141"/>
    </source>
</evidence>
<keyword evidence="3 6" id="KW-0812">Transmembrane</keyword>
<dbReference type="OrthoDB" id="78663at2759"/>
<evidence type="ECO:0000256" key="6">
    <source>
        <dbReference type="SAM" id="Phobius"/>
    </source>
</evidence>
<keyword evidence="5 6" id="KW-0472">Membrane</keyword>
<dbReference type="VEuPathDB" id="FungiDB:SDRG_02075"/>
<dbReference type="GeneID" id="19942802"/>
<dbReference type="STRING" id="1156394.T0SDU6"/>
<dbReference type="RefSeq" id="XP_008605861.1">
    <property type="nucleotide sequence ID" value="XM_008607639.1"/>
</dbReference>
<sequence length="464" mass="49855">MRTAADCVRGALLLSASFFLVFTSYVAIENLETSIIPGACTGCAQVADGAICQLDDVCVHKVQFACDVACAAPYKECKSALGNMILGVNYLLFSISSLAGPFVPSLLGEKTSMVIGSISYTTFGVANFVVAVYPSHTAMHWWIMLPAAVFSGVSASFLWIAQGSYLTQLSVHYAEYMGLPETSSMGLFHGIFLGIFKCSQIAGNLIASFVLGTLGWSTSSLFLIYVGISTLGTLLLWCSIEEQAPLSPLSTPSETTRLLREHQKHSVVATVRAVLSMALDKRMLTLTPLLLFNGIQQGFVSSEFTSTIVRQSLGQASIGNIMAVFGVVNVVSSYGFGRLADKLGTLYAQIFGFTALLAAYVVCVVLSVTRCDDQWAMMVGLSVLLSIGDASSTTLANVVLGQDFAHDSLRAFSLFRSYHAGAASLSFFFLRYLSLDGRLYLLMTTLVLGIAMFVVHHLGYAPRQ</sequence>
<dbReference type="PANTHER" id="PTHR19444">
    <property type="entry name" value="UNC-93 RELATED"/>
    <property type="match status" value="1"/>
</dbReference>
<dbReference type="Pfam" id="PF05978">
    <property type="entry name" value="UNC-93"/>
    <property type="match status" value="1"/>
</dbReference>
<keyword evidence="4 6" id="KW-1133">Transmembrane helix</keyword>
<feature type="transmembrane region" description="Helical" evidence="6">
    <location>
        <begin position="139"/>
        <end position="160"/>
    </location>
</feature>
<dbReference type="SUPFAM" id="SSF103473">
    <property type="entry name" value="MFS general substrate transporter"/>
    <property type="match status" value="1"/>
</dbReference>
<dbReference type="AlphaFoldDB" id="T0SDU6"/>
<evidence type="ECO:0008006" key="9">
    <source>
        <dbReference type="Google" id="ProtNLM"/>
    </source>
</evidence>
<dbReference type="InterPro" id="IPR051951">
    <property type="entry name" value="UNC-93_regulatory"/>
</dbReference>
<dbReference type="eggNOG" id="KOG3097">
    <property type="taxonomic scope" value="Eukaryota"/>
</dbReference>
<feature type="transmembrane region" description="Helical" evidence="6">
    <location>
        <begin position="88"/>
        <end position="107"/>
    </location>
</feature>
<feature type="transmembrane region" description="Helical" evidence="6">
    <location>
        <begin position="346"/>
        <end position="369"/>
    </location>
</feature>
<evidence type="ECO:0000256" key="5">
    <source>
        <dbReference type="ARBA" id="ARBA00023136"/>
    </source>
</evidence>
<accession>T0SDU6</accession>
<feature type="transmembrane region" description="Helical" evidence="6">
    <location>
        <begin position="312"/>
        <end position="334"/>
    </location>
</feature>
<feature type="transmembrane region" description="Helical" evidence="6">
    <location>
        <begin position="7"/>
        <end position="28"/>
    </location>
</feature>
<evidence type="ECO:0000256" key="2">
    <source>
        <dbReference type="ARBA" id="ARBA00009172"/>
    </source>
</evidence>
<name>T0SDU6_SAPDV</name>
<dbReference type="PANTHER" id="PTHR19444:SF13">
    <property type="entry name" value="PROTEIN UNC-93 HOMOLOG A"/>
    <property type="match status" value="1"/>
</dbReference>
<feature type="transmembrane region" description="Helical" evidence="6">
    <location>
        <begin position="114"/>
        <end position="133"/>
    </location>
</feature>
<feature type="transmembrane region" description="Helical" evidence="6">
    <location>
        <begin position="375"/>
        <end position="400"/>
    </location>
</feature>
<dbReference type="InParanoid" id="T0SDU6"/>
<reference evidence="7 8" key="1">
    <citation type="submission" date="2012-04" db="EMBL/GenBank/DDBJ databases">
        <title>The Genome Sequence of Saprolegnia declina VS20.</title>
        <authorList>
            <consortium name="The Broad Institute Genome Sequencing Platform"/>
            <person name="Russ C."/>
            <person name="Nusbaum C."/>
            <person name="Tyler B."/>
            <person name="van West P."/>
            <person name="Dieguez-Uribeondo J."/>
            <person name="de Bruijn I."/>
            <person name="Tripathy S."/>
            <person name="Jiang R."/>
            <person name="Young S.K."/>
            <person name="Zeng Q."/>
            <person name="Gargeya S."/>
            <person name="Fitzgerald M."/>
            <person name="Haas B."/>
            <person name="Abouelleil A."/>
            <person name="Alvarado L."/>
            <person name="Arachchi H.M."/>
            <person name="Berlin A."/>
            <person name="Chapman S.B."/>
            <person name="Goldberg J."/>
            <person name="Griggs A."/>
            <person name="Gujja S."/>
            <person name="Hansen M."/>
            <person name="Howarth C."/>
            <person name="Imamovic A."/>
            <person name="Larimer J."/>
            <person name="McCowen C."/>
            <person name="Montmayeur A."/>
            <person name="Murphy C."/>
            <person name="Neiman D."/>
            <person name="Pearson M."/>
            <person name="Priest M."/>
            <person name="Roberts A."/>
            <person name="Saif S."/>
            <person name="Shea T."/>
            <person name="Sisk P."/>
            <person name="Sykes S."/>
            <person name="Wortman J."/>
            <person name="Nusbaum C."/>
            <person name="Birren B."/>
        </authorList>
    </citation>
    <scope>NUCLEOTIDE SEQUENCE [LARGE SCALE GENOMIC DNA]</scope>
    <source>
        <strain evidence="7 8">VS20</strain>
    </source>
</reference>
<evidence type="ECO:0000313" key="8">
    <source>
        <dbReference type="Proteomes" id="UP000030762"/>
    </source>
</evidence>
<feature type="transmembrane region" description="Helical" evidence="6">
    <location>
        <begin position="412"/>
        <end position="433"/>
    </location>
</feature>
<evidence type="ECO:0000256" key="4">
    <source>
        <dbReference type="ARBA" id="ARBA00022989"/>
    </source>
</evidence>
<feature type="transmembrane region" description="Helical" evidence="6">
    <location>
        <begin position="439"/>
        <end position="460"/>
    </location>
</feature>
<gene>
    <name evidence="7" type="ORF">SDRG_02075</name>
</gene>